<dbReference type="EMBL" id="CP001739">
    <property type="protein sequence ID" value="ACZ08884.1"/>
    <property type="molecule type" value="Genomic_DNA"/>
</dbReference>
<evidence type="ECO:0000313" key="2">
    <source>
        <dbReference type="Proteomes" id="UP000000845"/>
    </source>
</evidence>
<dbReference type="STRING" id="526218.Sterm_2029"/>
<protein>
    <submittedName>
        <fullName evidence="1">Uncharacterized protein</fullName>
    </submittedName>
</protein>
<dbReference type="KEGG" id="str:Sterm_2029"/>
<accession>D1AJJ6</accession>
<organism evidence="1 2">
    <name type="scientific">Sebaldella termitidis (strain ATCC 33386 / NCTC 11300)</name>
    <dbReference type="NCBI Taxonomy" id="526218"/>
    <lineage>
        <taxon>Bacteria</taxon>
        <taxon>Fusobacteriati</taxon>
        <taxon>Fusobacteriota</taxon>
        <taxon>Fusobacteriia</taxon>
        <taxon>Fusobacteriales</taxon>
        <taxon>Leptotrichiaceae</taxon>
        <taxon>Sebaldella</taxon>
    </lineage>
</organism>
<evidence type="ECO:0000313" key="1">
    <source>
        <dbReference type="EMBL" id="ACZ08884.1"/>
    </source>
</evidence>
<reference evidence="2" key="1">
    <citation type="submission" date="2009-09" db="EMBL/GenBank/DDBJ databases">
        <title>The complete chromosome of Sebaldella termitidis ATCC 33386.</title>
        <authorList>
            <consortium name="US DOE Joint Genome Institute (JGI-PGF)"/>
            <person name="Lucas S."/>
            <person name="Copeland A."/>
            <person name="Lapidus A."/>
            <person name="Glavina del Rio T."/>
            <person name="Dalin E."/>
            <person name="Tice H."/>
            <person name="Bruce D."/>
            <person name="Goodwin L."/>
            <person name="Pitluck S."/>
            <person name="Kyrpides N."/>
            <person name="Mavromatis K."/>
            <person name="Ivanova N."/>
            <person name="Mikhailova N."/>
            <person name="Sims D."/>
            <person name="Meincke L."/>
            <person name="Brettin T."/>
            <person name="Detter J.C."/>
            <person name="Han C."/>
            <person name="Larimer F."/>
            <person name="Land M."/>
            <person name="Hauser L."/>
            <person name="Markowitz V."/>
            <person name="Cheng J.F."/>
            <person name="Hugenholtz P."/>
            <person name="Woyke T."/>
            <person name="Wu D."/>
            <person name="Eisen J.A."/>
        </authorList>
    </citation>
    <scope>NUCLEOTIDE SEQUENCE [LARGE SCALE GENOMIC DNA]</scope>
    <source>
        <strain evidence="2">ATCC 33386 / NCTC 11300</strain>
    </source>
</reference>
<sequence>MNIKNENLPENFHEFVEKYQGNFEKRKYFKINQDLKISEKEPSWVLELAFIYYNTGDSSILDLVNNELGKCFKDKIKKIDRLSKYSIPELSDKFWRALLNKDGIHTIRLGNELFLRDRGLFLEIVYKYAFISSDVNKLIKVFLFELLCEKVTYNIEFTKNLLNYFSSSELEYIRHDSAEYMSYFNKYRADILYSDIYKKKQGKYSMNSLELNPGTALSPEKEIIYGYLKKEGYL</sequence>
<dbReference type="Proteomes" id="UP000000845">
    <property type="component" value="Chromosome"/>
</dbReference>
<dbReference type="RefSeq" id="WP_012861478.1">
    <property type="nucleotide sequence ID" value="NC_013517.1"/>
</dbReference>
<dbReference type="AlphaFoldDB" id="D1AJJ6"/>
<dbReference type="eggNOG" id="ENOG50339EP">
    <property type="taxonomic scope" value="Bacteria"/>
</dbReference>
<dbReference type="HOGENOM" id="CLU_1184388_0_0_0"/>
<gene>
    <name evidence="1" type="ordered locus">Sterm_2029</name>
</gene>
<keyword evidence="2" id="KW-1185">Reference proteome</keyword>
<proteinExistence type="predicted"/>
<reference evidence="1 2" key="2">
    <citation type="journal article" date="2010" name="Stand. Genomic Sci.">
        <title>Complete genome sequence of Sebaldella termitidis type strain (NCTC 11300).</title>
        <authorList>
            <person name="Harmon-Smith M."/>
            <person name="Celia L."/>
            <person name="Chertkov O."/>
            <person name="Lapidus A."/>
            <person name="Copeland A."/>
            <person name="Glavina Del Rio T."/>
            <person name="Nolan M."/>
            <person name="Lucas S."/>
            <person name="Tice H."/>
            <person name="Cheng J.F."/>
            <person name="Han C."/>
            <person name="Detter J.C."/>
            <person name="Bruce D."/>
            <person name="Goodwin L."/>
            <person name="Pitluck S."/>
            <person name="Pati A."/>
            <person name="Liolios K."/>
            <person name="Ivanova N."/>
            <person name="Mavromatis K."/>
            <person name="Mikhailova N."/>
            <person name="Chen A."/>
            <person name="Palaniappan K."/>
            <person name="Land M."/>
            <person name="Hauser L."/>
            <person name="Chang Y.J."/>
            <person name="Jeffries C.D."/>
            <person name="Brettin T."/>
            <person name="Goker M."/>
            <person name="Beck B."/>
            <person name="Bristow J."/>
            <person name="Eisen J.A."/>
            <person name="Markowitz V."/>
            <person name="Hugenholtz P."/>
            <person name="Kyrpides N.C."/>
            <person name="Klenk H.P."/>
            <person name="Chen F."/>
        </authorList>
    </citation>
    <scope>NUCLEOTIDE SEQUENCE [LARGE SCALE GENOMIC DNA]</scope>
    <source>
        <strain evidence="2">ATCC 33386 / NCTC 11300</strain>
    </source>
</reference>
<name>D1AJJ6_SEBTE</name>